<keyword evidence="3" id="KW-0012">Acyltransferase</keyword>
<gene>
    <name evidence="6" type="ORF">IF129_05470</name>
</gene>
<organism evidence="6 7">
    <name type="scientific">Streptomyces chumphonensis</name>
    <dbReference type="NCBI Taxonomy" id="1214925"/>
    <lineage>
        <taxon>Bacteria</taxon>
        <taxon>Bacillati</taxon>
        <taxon>Actinomycetota</taxon>
        <taxon>Actinomycetes</taxon>
        <taxon>Kitasatosporales</taxon>
        <taxon>Streptomycetaceae</taxon>
        <taxon>Streptomyces</taxon>
    </lineage>
</organism>
<dbReference type="PANTHER" id="PTHR11712:SF322">
    <property type="entry name" value="POLYKETIDE BETA-KETOACYL SYNTHASE 2-RELATED"/>
    <property type="match status" value="1"/>
</dbReference>
<dbReference type="InterPro" id="IPR000794">
    <property type="entry name" value="Beta-ketoacyl_synthase"/>
</dbReference>
<comment type="similarity">
    <text evidence="1 4">Belongs to the thiolase-like superfamily. Beta-ketoacyl-ACP synthases family.</text>
</comment>
<comment type="caution">
    <text evidence="6">The sequence shown here is derived from an EMBL/GenBank/DDBJ whole genome shotgun (WGS) entry which is preliminary data.</text>
</comment>
<dbReference type="PROSITE" id="PS52004">
    <property type="entry name" value="KS3_2"/>
    <property type="match status" value="1"/>
</dbReference>
<evidence type="ECO:0000256" key="2">
    <source>
        <dbReference type="ARBA" id="ARBA00022679"/>
    </source>
</evidence>
<dbReference type="AlphaFoldDB" id="A0A927EYD2"/>
<dbReference type="PANTHER" id="PTHR11712">
    <property type="entry name" value="POLYKETIDE SYNTHASE-RELATED"/>
    <property type="match status" value="1"/>
</dbReference>
<dbReference type="Proteomes" id="UP000632289">
    <property type="component" value="Unassembled WGS sequence"/>
</dbReference>
<dbReference type="Gene3D" id="3.40.47.10">
    <property type="match status" value="2"/>
</dbReference>
<dbReference type="EMBL" id="JACXYU010000002">
    <property type="protein sequence ID" value="MBD3931011.1"/>
    <property type="molecule type" value="Genomic_DNA"/>
</dbReference>
<dbReference type="GO" id="GO:0006633">
    <property type="term" value="P:fatty acid biosynthetic process"/>
    <property type="evidence" value="ECO:0007669"/>
    <property type="project" value="TreeGrafter"/>
</dbReference>
<sequence>MTTVLITGLGLLAPNGIETDAYWKALLDGNCGIRPLENLDVAGFPSSLAGQIDDFDAGAHLPGRLLPGTDRSTQLALVAAQRGLAEAGLPNTTTQDYDIGVVTSNALGGFAFTHKEFHALWNEGPRSVSVYESYAWFYAVNTGQVSIRHALRGPGTALVGEQAGGLDALGQARRSIRHGTRAVVAGGVDSALDPWGYASQLAGGFVSTVKDPSLAYQPFGTDASGFVPGEGGAFLVLEDAECAVEREAKLHHGVLAGYASTFDPAPGTGRQSNLGRAMAAALQDAGLVAKDIDAVFADGAGTAELDAAEAEALCAVFGAHGVPVTVPKAHYGRLYAGGGPLDVATALLSMRHGTVPATPTRSEVPAKYGLDLVREAREQRVRHAMVIARGRHGFNSAVVVSGL</sequence>
<dbReference type="SMART" id="SM00825">
    <property type="entry name" value="PKS_KS"/>
    <property type="match status" value="1"/>
</dbReference>
<evidence type="ECO:0000259" key="5">
    <source>
        <dbReference type="PROSITE" id="PS52004"/>
    </source>
</evidence>
<evidence type="ECO:0000256" key="1">
    <source>
        <dbReference type="ARBA" id="ARBA00008467"/>
    </source>
</evidence>
<keyword evidence="2 4" id="KW-0808">Transferase</keyword>
<reference evidence="6" key="1">
    <citation type="submission" date="2020-09" db="EMBL/GenBank/DDBJ databases">
        <title>Secondary metabolite and genome analysis of marine Streptomyces chumphonensis KK1-2T.</title>
        <authorList>
            <person name="Phongsopitanun W."/>
            <person name="Kanchanasin P."/>
            <person name="Pittayakhajonwut P."/>
            <person name="Suwanborirux K."/>
            <person name="Tanasupawat S."/>
        </authorList>
    </citation>
    <scope>NUCLEOTIDE SEQUENCE</scope>
    <source>
        <strain evidence="6">KK1-2</strain>
    </source>
</reference>
<evidence type="ECO:0000313" key="7">
    <source>
        <dbReference type="Proteomes" id="UP000632289"/>
    </source>
</evidence>
<name>A0A927EYD2_9ACTN</name>
<dbReference type="Pfam" id="PF02801">
    <property type="entry name" value="Ketoacyl-synt_C"/>
    <property type="match status" value="1"/>
</dbReference>
<dbReference type="Pfam" id="PF00109">
    <property type="entry name" value="ketoacyl-synt"/>
    <property type="match status" value="1"/>
</dbReference>
<evidence type="ECO:0000256" key="4">
    <source>
        <dbReference type="RuleBase" id="RU003694"/>
    </source>
</evidence>
<dbReference type="SUPFAM" id="SSF53901">
    <property type="entry name" value="Thiolase-like"/>
    <property type="match status" value="2"/>
</dbReference>
<protein>
    <submittedName>
        <fullName evidence="6">Ketosynthase chain-length factor</fullName>
    </submittedName>
</protein>
<evidence type="ECO:0000313" key="6">
    <source>
        <dbReference type="EMBL" id="MBD3931011.1"/>
    </source>
</evidence>
<dbReference type="InterPro" id="IPR014030">
    <property type="entry name" value="Ketoacyl_synth_N"/>
</dbReference>
<evidence type="ECO:0000256" key="3">
    <source>
        <dbReference type="ARBA" id="ARBA00023315"/>
    </source>
</evidence>
<dbReference type="RefSeq" id="WP_191208331.1">
    <property type="nucleotide sequence ID" value="NZ_BAABKL010000023.1"/>
</dbReference>
<dbReference type="GO" id="GO:0004315">
    <property type="term" value="F:3-oxoacyl-[acyl-carrier-protein] synthase activity"/>
    <property type="evidence" value="ECO:0007669"/>
    <property type="project" value="TreeGrafter"/>
</dbReference>
<proteinExistence type="inferred from homology"/>
<dbReference type="InterPro" id="IPR016039">
    <property type="entry name" value="Thiolase-like"/>
</dbReference>
<dbReference type="InterPro" id="IPR020841">
    <property type="entry name" value="PKS_Beta-ketoAc_synthase_dom"/>
</dbReference>
<keyword evidence="7" id="KW-1185">Reference proteome</keyword>
<accession>A0A927EYD2</accession>
<dbReference type="InterPro" id="IPR014031">
    <property type="entry name" value="Ketoacyl_synth_C"/>
</dbReference>
<feature type="domain" description="Ketosynthase family 3 (KS3)" evidence="5">
    <location>
        <begin position="1"/>
        <end position="402"/>
    </location>
</feature>